<dbReference type="SUPFAM" id="SSF52499">
    <property type="entry name" value="Isochorismatase-like hydrolases"/>
    <property type="match status" value="1"/>
</dbReference>
<dbReference type="Pfam" id="PF00857">
    <property type="entry name" value="Isochorismatase"/>
    <property type="match status" value="1"/>
</dbReference>
<dbReference type="EMBL" id="ML987197">
    <property type="protein sequence ID" value="KAF2247210.1"/>
    <property type="molecule type" value="Genomic_DNA"/>
</dbReference>
<dbReference type="PANTHER" id="PTHR43540:SF15">
    <property type="entry name" value="BLR5631 PROTEIN"/>
    <property type="match status" value="1"/>
</dbReference>
<sequence>MAAKSFRELLGIRPNTASPTDSALIIIDAQNEYASGALAVTNAESSGKAIAELLEKYRAANGRVIHVLHQTPEGAPIFTPGTQLAEEFKELTAKAGETTIWKQFPGAFEQTPLHDTLQGWGIKKVVLVGYMAHVCVSTTAREAMQKGYEVVLVEDAIGDRDIPGVKGEEVTRVALAELADVFGTVVNSAEIR</sequence>
<dbReference type="GeneID" id="54575681"/>
<organism evidence="4 5">
    <name type="scientific">Trematosphaeria pertusa</name>
    <dbReference type="NCBI Taxonomy" id="390896"/>
    <lineage>
        <taxon>Eukaryota</taxon>
        <taxon>Fungi</taxon>
        <taxon>Dikarya</taxon>
        <taxon>Ascomycota</taxon>
        <taxon>Pezizomycotina</taxon>
        <taxon>Dothideomycetes</taxon>
        <taxon>Pleosporomycetidae</taxon>
        <taxon>Pleosporales</taxon>
        <taxon>Massarineae</taxon>
        <taxon>Trematosphaeriaceae</taxon>
        <taxon>Trematosphaeria</taxon>
    </lineage>
</organism>
<keyword evidence="2 4" id="KW-0378">Hydrolase</keyword>
<dbReference type="InterPro" id="IPR050272">
    <property type="entry name" value="Isochorismatase-like_hydrls"/>
</dbReference>
<evidence type="ECO:0000256" key="1">
    <source>
        <dbReference type="ARBA" id="ARBA00006336"/>
    </source>
</evidence>
<evidence type="ECO:0000313" key="4">
    <source>
        <dbReference type="EMBL" id="KAF2247210.1"/>
    </source>
</evidence>
<evidence type="ECO:0000259" key="3">
    <source>
        <dbReference type="Pfam" id="PF00857"/>
    </source>
</evidence>
<evidence type="ECO:0000313" key="5">
    <source>
        <dbReference type="Proteomes" id="UP000800094"/>
    </source>
</evidence>
<dbReference type="RefSeq" id="XP_033682214.1">
    <property type="nucleotide sequence ID" value="XM_033822351.1"/>
</dbReference>
<gene>
    <name evidence="4" type="ORF">BU26DRAFT_343821</name>
</gene>
<dbReference type="AlphaFoldDB" id="A0A6A6ICD2"/>
<accession>A0A6A6ICD2</accession>
<name>A0A6A6ICD2_9PLEO</name>
<dbReference type="InterPro" id="IPR036380">
    <property type="entry name" value="Isochorismatase-like_sf"/>
</dbReference>
<keyword evidence="5" id="KW-1185">Reference proteome</keyword>
<reference evidence="4" key="1">
    <citation type="journal article" date="2020" name="Stud. Mycol.">
        <title>101 Dothideomycetes genomes: a test case for predicting lifestyles and emergence of pathogens.</title>
        <authorList>
            <person name="Haridas S."/>
            <person name="Albert R."/>
            <person name="Binder M."/>
            <person name="Bloem J."/>
            <person name="Labutti K."/>
            <person name="Salamov A."/>
            <person name="Andreopoulos B."/>
            <person name="Baker S."/>
            <person name="Barry K."/>
            <person name="Bills G."/>
            <person name="Bluhm B."/>
            <person name="Cannon C."/>
            <person name="Castanera R."/>
            <person name="Culley D."/>
            <person name="Daum C."/>
            <person name="Ezra D."/>
            <person name="Gonzalez J."/>
            <person name="Henrissat B."/>
            <person name="Kuo A."/>
            <person name="Liang C."/>
            <person name="Lipzen A."/>
            <person name="Lutzoni F."/>
            <person name="Magnuson J."/>
            <person name="Mondo S."/>
            <person name="Nolan M."/>
            <person name="Ohm R."/>
            <person name="Pangilinan J."/>
            <person name="Park H.-J."/>
            <person name="Ramirez L."/>
            <person name="Alfaro M."/>
            <person name="Sun H."/>
            <person name="Tritt A."/>
            <person name="Yoshinaga Y."/>
            <person name="Zwiers L.-H."/>
            <person name="Turgeon B."/>
            <person name="Goodwin S."/>
            <person name="Spatafora J."/>
            <person name="Crous P."/>
            <person name="Grigoriev I."/>
        </authorList>
    </citation>
    <scope>NUCLEOTIDE SEQUENCE</scope>
    <source>
        <strain evidence="4">CBS 122368</strain>
    </source>
</reference>
<dbReference type="GO" id="GO:0016787">
    <property type="term" value="F:hydrolase activity"/>
    <property type="evidence" value="ECO:0007669"/>
    <property type="project" value="UniProtKB-KW"/>
</dbReference>
<protein>
    <submittedName>
        <fullName evidence="4">Isochorismatase hydrolase</fullName>
    </submittedName>
</protein>
<proteinExistence type="inferred from homology"/>
<feature type="domain" description="Isochorismatase-like" evidence="3">
    <location>
        <begin position="22"/>
        <end position="189"/>
    </location>
</feature>
<dbReference type="Proteomes" id="UP000800094">
    <property type="component" value="Unassembled WGS sequence"/>
</dbReference>
<dbReference type="OrthoDB" id="245563at2759"/>
<dbReference type="PANTHER" id="PTHR43540">
    <property type="entry name" value="PEROXYUREIDOACRYLATE/UREIDOACRYLATE AMIDOHYDROLASE-RELATED"/>
    <property type="match status" value="1"/>
</dbReference>
<evidence type="ECO:0000256" key="2">
    <source>
        <dbReference type="ARBA" id="ARBA00022801"/>
    </source>
</evidence>
<comment type="similarity">
    <text evidence="1">Belongs to the isochorismatase family.</text>
</comment>
<dbReference type="InterPro" id="IPR000868">
    <property type="entry name" value="Isochorismatase-like_dom"/>
</dbReference>
<dbReference type="Gene3D" id="3.40.50.850">
    <property type="entry name" value="Isochorismatase-like"/>
    <property type="match status" value="1"/>
</dbReference>